<evidence type="ECO:0000313" key="7">
    <source>
        <dbReference type="EMBL" id="EST43871.1"/>
    </source>
</evidence>
<dbReference type="EMBL" id="KI546130">
    <property type="protein sequence ID" value="EST43871.1"/>
    <property type="molecule type" value="Genomic_DNA"/>
</dbReference>
<dbReference type="AlphaFoldDB" id="V6LJI1"/>
<dbReference type="Gene3D" id="3.80.10.10">
    <property type="entry name" value="Ribonuclease Inhibitor"/>
    <property type="match status" value="1"/>
</dbReference>
<proteinExistence type="predicted"/>
<evidence type="ECO:0000313" key="9">
    <source>
        <dbReference type="Proteomes" id="UP000018208"/>
    </source>
</evidence>
<gene>
    <name evidence="7" type="ORF">SS50377_16171</name>
    <name evidence="8" type="ORF">SS50377_21085</name>
</gene>
<dbReference type="SUPFAM" id="SSF52058">
    <property type="entry name" value="L domain-like"/>
    <property type="match status" value="1"/>
</dbReference>
<dbReference type="Pfam" id="PF14580">
    <property type="entry name" value="LRR_9"/>
    <property type="match status" value="1"/>
</dbReference>
<dbReference type="PANTHER" id="PTHR46545">
    <property type="entry name" value="LEUCINE-RICH REPEAT-CONTAINING PROTEIN 51"/>
    <property type="match status" value="1"/>
</dbReference>
<evidence type="ECO:0000256" key="6">
    <source>
        <dbReference type="SAM" id="MobiDB-lite"/>
    </source>
</evidence>
<keyword evidence="3" id="KW-0963">Cytoplasm</keyword>
<dbReference type="InterPro" id="IPR001611">
    <property type="entry name" value="Leu-rich_rpt"/>
</dbReference>
<evidence type="ECO:0000256" key="3">
    <source>
        <dbReference type="ARBA" id="ARBA00022490"/>
    </source>
</evidence>
<accession>V6LJI1</accession>
<dbReference type="GO" id="GO:1990904">
    <property type="term" value="C:ribonucleoprotein complex"/>
    <property type="evidence" value="ECO:0007669"/>
    <property type="project" value="UniProtKB-KW"/>
</dbReference>
<dbReference type="PANTHER" id="PTHR46545:SF1">
    <property type="entry name" value="LEUCINE-RICH REPEAT-CONTAINING PROTEIN 51"/>
    <property type="match status" value="1"/>
</dbReference>
<dbReference type="GO" id="GO:0005737">
    <property type="term" value="C:cytoplasm"/>
    <property type="evidence" value="ECO:0007669"/>
    <property type="project" value="UniProtKB-SubCell"/>
</dbReference>
<evidence type="ECO:0000256" key="4">
    <source>
        <dbReference type="ARBA" id="ARBA00022614"/>
    </source>
</evidence>
<protein>
    <recommendedName>
        <fullName evidence="2">Leucine-rich repeat-containing protein 51</fullName>
    </recommendedName>
</protein>
<reference evidence="7 8" key="1">
    <citation type="journal article" date="2014" name="PLoS Genet.">
        <title>The Genome of Spironucleus salmonicida Highlights a Fish Pathogen Adapted to Fluctuating Environments.</title>
        <authorList>
            <person name="Xu F."/>
            <person name="Jerlstrom-Hultqvist J."/>
            <person name="Einarsson E."/>
            <person name="Astvaldsson A."/>
            <person name="Svard S.G."/>
            <person name="Andersson J.O."/>
        </authorList>
    </citation>
    <scope>NUCLEOTIDE SEQUENCE</scope>
    <source>
        <strain evidence="8">ATCC 50377</strain>
    </source>
</reference>
<evidence type="ECO:0000256" key="2">
    <source>
        <dbReference type="ARBA" id="ARBA00014223"/>
    </source>
</evidence>
<dbReference type="VEuPathDB" id="GiardiaDB:SS50377_21085"/>
<dbReference type="EMBL" id="AUWU02000001">
    <property type="protein sequence ID" value="KAH0577731.1"/>
    <property type="molecule type" value="Genomic_DNA"/>
</dbReference>
<dbReference type="OrthoDB" id="676979at2759"/>
<sequence>MNIIDFSNYAVKQPDELLPEDSNCNKRRPVGCPQDAKKPKRPETSGLSLSNCELTCLTGLHQLINEAIWWPETLLYLDISQNKISNLSGLEQLSDLKILYLHGNLIENVEKLQFLSTFQKLRTLTIHGNPLVLQKGFRFYVINLIPNLRTLDTAAITPSERQTVQTKIKLNAVTLKK</sequence>
<comment type="subcellular location">
    <subcellularLocation>
        <location evidence="1">Cytoplasm</location>
    </subcellularLocation>
</comment>
<evidence type="ECO:0000256" key="5">
    <source>
        <dbReference type="ARBA" id="ARBA00022737"/>
    </source>
</evidence>
<dbReference type="Proteomes" id="UP000018208">
    <property type="component" value="Unassembled WGS sequence"/>
</dbReference>
<organism evidence="7">
    <name type="scientific">Spironucleus salmonicida</name>
    <dbReference type="NCBI Taxonomy" id="348837"/>
    <lineage>
        <taxon>Eukaryota</taxon>
        <taxon>Metamonada</taxon>
        <taxon>Diplomonadida</taxon>
        <taxon>Hexamitidae</taxon>
        <taxon>Hexamitinae</taxon>
        <taxon>Spironucleus</taxon>
    </lineage>
</organism>
<feature type="region of interest" description="Disordered" evidence="6">
    <location>
        <begin position="20"/>
        <end position="47"/>
    </location>
</feature>
<keyword evidence="4" id="KW-0433">Leucine-rich repeat</keyword>
<dbReference type="InterPro" id="IPR032675">
    <property type="entry name" value="LRR_dom_sf"/>
</dbReference>
<keyword evidence="7" id="KW-0687">Ribonucleoprotein</keyword>
<evidence type="ECO:0000313" key="8">
    <source>
        <dbReference type="EMBL" id="KAH0577731.1"/>
    </source>
</evidence>
<dbReference type="PROSITE" id="PS51450">
    <property type="entry name" value="LRR"/>
    <property type="match status" value="2"/>
</dbReference>
<dbReference type="SMART" id="SM00365">
    <property type="entry name" value="LRR_SD22"/>
    <property type="match status" value="2"/>
</dbReference>
<reference evidence="8" key="2">
    <citation type="submission" date="2020-12" db="EMBL/GenBank/DDBJ databases">
        <title>New Spironucleus salmonicida genome in near-complete chromosomes.</title>
        <authorList>
            <person name="Xu F."/>
            <person name="Kurt Z."/>
            <person name="Jimenez-Gonzalez A."/>
            <person name="Astvaldsson A."/>
            <person name="Andersson J.O."/>
            <person name="Svard S.G."/>
        </authorList>
    </citation>
    <scope>NUCLEOTIDE SEQUENCE</scope>
    <source>
        <strain evidence="8">ATCC 50377</strain>
    </source>
</reference>
<keyword evidence="9" id="KW-1185">Reference proteome</keyword>
<keyword evidence="5" id="KW-0677">Repeat</keyword>
<evidence type="ECO:0000256" key="1">
    <source>
        <dbReference type="ARBA" id="ARBA00004496"/>
    </source>
</evidence>
<name>V6LJI1_9EUKA</name>